<keyword evidence="6 14" id="KW-0732">Signal</keyword>
<keyword evidence="13" id="KW-0500">Molybdenum</keyword>
<dbReference type="GO" id="GO:0005886">
    <property type="term" value="C:plasma membrane"/>
    <property type="evidence" value="ECO:0007669"/>
    <property type="project" value="UniProtKB-SubCell"/>
</dbReference>
<evidence type="ECO:0000256" key="13">
    <source>
        <dbReference type="PIRSR" id="PIRSR004846-1"/>
    </source>
</evidence>
<keyword evidence="7" id="KW-0472">Membrane</keyword>
<comment type="similarity">
    <text evidence="2">Belongs to the bacterial solute-binding protein ModA family.</text>
</comment>
<dbReference type="InterPro" id="IPR050682">
    <property type="entry name" value="ModA/WtpA"/>
</dbReference>
<dbReference type="Pfam" id="PF13531">
    <property type="entry name" value="SBP_bac_11"/>
    <property type="match status" value="1"/>
</dbReference>
<comment type="subunit">
    <text evidence="10">The complex is composed of two ATP-binding proteins (ModC), two transmembrane proteins (ModB) and a solute-binding protein (ModA).</text>
</comment>
<evidence type="ECO:0000256" key="5">
    <source>
        <dbReference type="ARBA" id="ARBA00022723"/>
    </source>
</evidence>
<evidence type="ECO:0000256" key="10">
    <source>
        <dbReference type="ARBA" id="ARBA00062515"/>
    </source>
</evidence>
<evidence type="ECO:0000256" key="1">
    <source>
        <dbReference type="ARBA" id="ARBA00004236"/>
    </source>
</evidence>
<dbReference type="PIRSF" id="PIRSF004846">
    <property type="entry name" value="ModA"/>
    <property type="match status" value="1"/>
</dbReference>
<evidence type="ECO:0000256" key="2">
    <source>
        <dbReference type="ARBA" id="ARBA00009175"/>
    </source>
</evidence>
<dbReference type="Gene3D" id="3.40.190.10">
    <property type="entry name" value="Periplasmic binding protein-like II"/>
    <property type="match status" value="2"/>
</dbReference>
<evidence type="ECO:0000313" key="15">
    <source>
        <dbReference type="EMBL" id="APV35515.1"/>
    </source>
</evidence>
<keyword evidence="5 13" id="KW-0479">Metal-binding</keyword>
<reference evidence="15 16" key="1">
    <citation type="submission" date="2016-08" db="EMBL/GenBank/DDBJ databases">
        <title>Complete genome sequence of Acinetobacter baylyi strain GFJ2.</title>
        <authorList>
            <person name="Tabata M."/>
            <person name="Kuboki S."/>
            <person name="Gibu N."/>
            <person name="Kinouchi Y."/>
            <person name="Vangnai A."/>
            <person name="Kasai D."/>
            <person name="Fukuda M."/>
        </authorList>
    </citation>
    <scope>NUCLEOTIDE SEQUENCE [LARGE SCALE GENOMIC DNA]</scope>
    <source>
        <strain evidence="15 16">GFJ2</strain>
    </source>
</reference>
<dbReference type="FunFam" id="3.40.190.10:FF:000030">
    <property type="entry name" value="Molybdate ABC transporter substrate-binding protein"/>
    <property type="match status" value="1"/>
</dbReference>
<dbReference type="PANTHER" id="PTHR30632:SF17">
    <property type="entry name" value="MOLYBDATE-BINDING PROTEIN MODA"/>
    <property type="match status" value="1"/>
</dbReference>
<feature type="signal peptide" evidence="14">
    <location>
        <begin position="1"/>
        <end position="20"/>
    </location>
</feature>
<evidence type="ECO:0000256" key="3">
    <source>
        <dbReference type="ARBA" id="ARBA00022448"/>
    </source>
</evidence>
<evidence type="ECO:0000256" key="9">
    <source>
        <dbReference type="ARBA" id="ARBA00056002"/>
    </source>
</evidence>
<dbReference type="AlphaFoldDB" id="A0A1P8EH28"/>
<dbReference type="eggNOG" id="COG0725">
    <property type="taxonomic scope" value="Bacteria"/>
</dbReference>
<comment type="function">
    <text evidence="9">Involved in the transport of molybdenum into the cell. Part of the binding-protein-dependent transport system ModABCD.</text>
</comment>
<feature type="binding site" evidence="13">
    <location>
        <position position="58"/>
    </location>
    <ligand>
        <name>molybdate</name>
        <dbReference type="ChEBI" id="CHEBI:36264"/>
    </ligand>
</feature>
<feature type="binding site" evidence="13">
    <location>
        <position position="187"/>
    </location>
    <ligand>
        <name>molybdate</name>
        <dbReference type="ChEBI" id="CHEBI:36264"/>
    </ligand>
</feature>
<dbReference type="GO" id="GO:0030288">
    <property type="term" value="C:outer membrane-bounded periplasmic space"/>
    <property type="evidence" value="ECO:0007669"/>
    <property type="project" value="TreeGrafter"/>
</dbReference>
<sequence>MIKKIAVFSLFCLGALHVSAGEVRVYAAASLTNAVTDIAKLYKQQHPSTNVVTVFGASSALAKQIESGAKADIYFSADTDWMKYLVKTQFISSGKVKNTLGNQLVAITPMDMDVPFGPTKQFNFANAFKGHLCTGQLESVPVGKYAKQSLMALGWYTPLQGRIVGTDDVRSALAFVERGECDVGIVYQTDALISKKVKIIGTFPSKTHDPIVYPAALTKQGERNREAAQFEHFMLKNAKAKAIFTRYGFSELK</sequence>
<proteinExistence type="inferred from homology"/>
<organism evidence="15 16">
    <name type="scientific">Acinetobacter soli</name>
    <dbReference type="NCBI Taxonomy" id="487316"/>
    <lineage>
        <taxon>Bacteria</taxon>
        <taxon>Pseudomonadati</taxon>
        <taxon>Pseudomonadota</taxon>
        <taxon>Gammaproteobacteria</taxon>
        <taxon>Moraxellales</taxon>
        <taxon>Moraxellaceae</taxon>
        <taxon>Acinetobacter</taxon>
    </lineage>
</organism>
<dbReference type="GO" id="GO:0015689">
    <property type="term" value="P:molybdate ion transport"/>
    <property type="evidence" value="ECO:0007669"/>
    <property type="project" value="InterPro"/>
</dbReference>
<dbReference type="InterPro" id="IPR005950">
    <property type="entry name" value="ModA"/>
</dbReference>
<accession>A0A1P8EH28</accession>
<evidence type="ECO:0000256" key="14">
    <source>
        <dbReference type="SAM" id="SignalP"/>
    </source>
</evidence>
<evidence type="ECO:0000256" key="4">
    <source>
        <dbReference type="ARBA" id="ARBA00022475"/>
    </source>
</evidence>
<gene>
    <name evidence="15" type="ORF">BEN76_05570</name>
</gene>
<dbReference type="RefSeq" id="WP_076032529.1">
    <property type="nucleotide sequence ID" value="NZ_CP016896.1"/>
</dbReference>
<feature type="binding site" evidence="13">
    <location>
        <position position="169"/>
    </location>
    <ligand>
        <name>molybdate</name>
        <dbReference type="ChEBI" id="CHEBI:36264"/>
    </ligand>
</feature>
<comment type="subcellular location">
    <subcellularLocation>
        <location evidence="1">Cell membrane</location>
    </subcellularLocation>
</comment>
<feature type="binding site" evidence="13">
    <location>
        <position position="30"/>
    </location>
    <ligand>
        <name>molybdate</name>
        <dbReference type="ChEBI" id="CHEBI:36264"/>
    </ligand>
</feature>
<evidence type="ECO:0000256" key="7">
    <source>
        <dbReference type="ARBA" id="ARBA00023136"/>
    </source>
</evidence>
<dbReference type="PANTHER" id="PTHR30632">
    <property type="entry name" value="MOLYBDATE-BINDING PERIPLASMIC PROTEIN"/>
    <property type="match status" value="1"/>
</dbReference>
<dbReference type="KEGG" id="asol:BEN76_05570"/>
<dbReference type="GO" id="GO:0046872">
    <property type="term" value="F:metal ion binding"/>
    <property type="evidence" value="ECO:0007669"/>
    <property type="project" value="UniProtKB-KW"/>
</dbReference>
<dbReference type="Proteomes" id="UP000185674">
    <property type="component" value="Chromosome"/>
</dbReference>
<dbReference type="SUPFAM" id="SSF53850">
    <property type="entry name" value="Periplasmic binding protein-like II"/>
    <property type="match status" value="1"/>
</dbReference>
<dbReference type="EMBL" id="CP016896">
    <property type="protein sequence ID" value="APV35515.1"/>
    <property type="molecule type" value="Genomic_DNA"/>
</dbReference>
<protein>
    <recommendedName>
        <fullName evidence="11">Molybdate-binding protein ModA</fullName>
    </recommendedName>
    <alternativeName>
        <fullName evidence="12">Molybdate/tungstate-binding protein ModA</fullName>
    </alternativeName>
</protein>
<evidence type="ECO:0000256" key="12">
    <source>
        <dbReference type="ARBA" id="ARBA00078141"/>
    </source>
</evidence>
<keyword evidence="4" id="KW-1003">Cell membrane</keyword>
<name>A0A1P8EH28_9GAMM</name>
<dbReference type="GO" id="GO:0030973">
    <property type="term" value="F:molybdate ion binding"/>
    <property type="evidence" value="ECO:0007669"/>
    <property type="project" value="TreeGrafter"/>
</dbReference>
<evidence type="ECO:0000256" key="11">
    <source>
        <dbReference type="ARBA" id="ARBA00073171"/>
    </source>
</evidence>
<feature type="chain" id="PRO_5012253069" description="Molybdate-binding protein ModA" evidence="14">
    <location>
        <begin position="21"/>
        <end position="253"/>
    </location>
</feature>
<keyword evidence="3" id="KW-0813">Transport</keyword>
<keyword evidence="8" id="KW-0826">Tungsten</keyword>
<evidence type="ECO:0000313" key="16">
    <source>
        <dbReference type="Proteomes" id="UP000185674"/>
    </source>
</evidence>
<dbReference type="STRING" id="487316.BEN76_05570"/>
<evidence type="ECO:0000256" key="6">
    <source>
        <dbReference type="ARBA" id="ARBA00022729"/>
    </source>
</evidence>
<dbReference type="NCBIfam" id="TIGR01256">
    <property type="entry name" value="modA"/>
    <property type="match status" value="1"/>
</dbReference>
<evidence type="ECO:0000256" key="8">
    <source>
        <dbReference type="ARBA" id="ARBA00023245"/>
    </source>
</evidence>